<dbReference type="InterPro" id="IPR000182">
    <property type="entry name" value="GNAT_dom"/>
</dbReference>
<reference evidence="4" key="1">
    <citation type="submission" date="2023-04" db="EMBL/GenBank/DDBJ databases">
        <title>Sphingomonas sp. MAHUQ-71 isolated from rice field.</title>
        <authorList>
            <person name="Huq M.A."/>
        </authorList>
    </citation>
    <scope>NUCLEOTIDE SEQUENCE</scope>
    <source>
        <strain evidence="4">MAHUQ-71</strain>
    </source>
</reference>
<dbReference type="PROSITE" id="PS51186">
    <property type="entry name" value="GNAT"/>
    <property type="match status" value="1"/>
</dbReference>
<sequence>MIARLREDEIPAAIALWHAAGLVSLPNDPDADARAALDCATGTILAAHDEAGALTGTVMAGYDGHRGWLYYLASDPARRGEGIGVALVAAAEQWLAEQGARVIRLMVRASNEQVATFYDAQGYERGDFLVFGKRL</sequence>
<feature type="domain" description="N-acetyltransferase" evidence="3">
    <location>
        <begin position="1"/>
        <end position="135"/>
    </location>
</feature>
<dbReference type="NCBIfam" id="NF002959">
    <property type="entry name" value="PRK03624.1"/>
    <property type="match status" value="1"/>
</dbReference>
<dbReference type="RefSeq" id="WP_281043350.1">
    <property type="nucleotide sequence ID" value="NZ_JARYGZ010000001.1"/>
</dbReference>
<evidence type="ECO:0000256" key="2">
    <source>
        <dbReference type="ARBA" id="ARBA00023315"/>
    </source>
</evidence>
<dbReference type="SUPFAM" id="SSF55729">
    <property type="entry name" value="Acyl-CoA N-acyltransferases (Nat)"/>
    <property type="match status" value="1"/>
</dbReference>
<evidence type="ECO:0000313" key="4">
    <source>
        <dbReference type="EMBL" id="MDH7638028.1"/>
    </source>
</evidence>
<keyword evidence="5" id="KW-1185">Reference proteome</keyword>
<dbReference type="EC" id="2.3.1.-" evidence="4"/>
<dbReference type="InterPro" id="IPR050832">
    <property type="entry name" value="Bact_Acetyltransf"/>
</dbReference>
<accession>A0ABT6MZU4</accession>
<dbReference type="EMBL" id="JARYGZ010000001">
    <property type="protein sequence ID" value="MDH7638028.1"/>
    <property type="molecule type" value="Genomic_DNA"/>
</dbReference>
<comment type="caution">
    <text evidence="4">The sequence shown here is derived from an EMBL/GenBank/DDBJ whole genome shotgun (WGS) entry which is preliminary data.</text>
</comment>
<organism evidence="4 5">
    <name type="scientific">Sphingomonas oryzagri</name>
    <dbReference type="NCBI Taxonomy" id="3042314"/>
    <lineage>
        <taxon>Bacteria</taxon>
        <taxon>Pseudomonadati</taxon>
        <taxon>Pseudomonadota</taxon>
        <taxon>Alphaproteobacteria</taxon>
        <taxon>Sphingomonadales</taxon>
        <taxon>Sphingomonadaceae</taxon>
        <taxon>Sphingomonas</taxon>
    </lineage>
</organism>
<dbReference type="PANTHER" id="PTHR43877">
    <property type="entry name" value="AMINOALKYLPHOSPHONATE N-ACETYLTRANSFERASE-RELATED-RELATED"/>
    <property type="match status" value="1"/>
</dbReference>
<evidence type="ECO:0000313" key="5">
    <source>
        <dbReference type="Proteomes" id="UP001160625"/>
    </source>
</evidence>
<dbReference type="InterPro" id="IPR016181">
    <property type="entry name" value="Acyl_CoA_acyltransferase"/>
</dbReference>
<name>A0ABT6MZU4_9SPHN</name>
<dbReference type="GO" id="GO:0016746">
    <property type="term" value="F:acyltransferase activity"/>
    <property type="evidence" value="ECO:0007669"/>
    <property type="project" value="UniProtKB-KW"/>
</dbReference>
<keyword evidence="1 4" id="KW-0808">Transferase</keyword>
<dbReference type="Proteomes" id="UP001160625">
    <property type="component" value="Unassembled WGS sequence"/>
</dbReference>
<gene>
    <name evidence="4" type="ORF">QGN17_04735</name>
</gene>
<dbReference type="Gene3D" id="3.40.630.30">
    <property type="match status" value="1"/>
</dbReference>
<proteinExistence type="predicted"/>
<evidence type="ECO:0000259" key="3">
    <source>
        <dbReference type="PROSITE" id="PS51186"/>
    </source>
</evidence>
<evidence type="ECO:0000256" key="1">
    <source>
        <dbReference type="ARBA" id="ARBA00022679"/>
    </source>
</evidence>
<dbReference type="CDD" id="cd04301">
    <property type="entry name" value="NAT_SF"/>
    <property type="match status" value="1"/>
</dbReference>
<keyword evidence="2 4" id="KW-0012">Acyltransferase</keyword>
<protein>
    <submittedName>
        <fullName evidence="4">GNAT family acetyltransferase</fullName>
        <ecNumber evidence="4">2.3.1.-</ecNumber>
    </submittedName>
</protein>
<dbReference type="Pfam" id="PF00583">
    <property type="entry name" value="Acetyltransf_1"/>
    <property type="match status" value="1"/>
</dbReference>
<dbReference type="PANTHER" id="PTHR43877:SF1">
    <property type="entry name" value="ACETYLTRANSFERASE"/>
    <property type="match status" value="1"/>
</dbReference>